<dbReference type="Proteomes" id="UP000796880">
    <property type="component" value="Unassembled WGS sequence"/>
</dbReference>
<evidence type="ECO:0000256" key="1">
    <source>
        <dbReference type="ARBA" id="ARBA00022737"/>
    </source>
</evidence>
<evidence type="ECO:0008006" key="4">
    <source>
        <dbReference type="Google" id="ProtNLM"/>
    </source>
</evidence>
<dbReference type="OrthoDB" id="1186399at2759"/>
<protein>
    <recommendedName>
        <fullName evidence="4">Pentatricopeptide repeat-containing protein</fullName>
    </recommendedName>
</protein>
<dbReference type="InterPro" id="IPR002885">
    <property type="entry name" value="PPR_rpt"/>
</dbReference>
<keyword evidence="1" id="KW-0677">Repeat</keyword>
<proteinExistence type="predicted"/>
<comment type="caution">
    <text evidence="2">The sequence shown here is derived from an EMBL/GenBank/DDBJ whole genome shotgun (WGS) entry which is preliminary data.</text>
</comment>
<accession>A0A8K0MPS4</accession>
<dbReference type="Pfam" id="PF01535">
    <property type="entry name" value="PPR"/>
    <property type="match status" value="2"/>
</dbReference>
<dbReference type="PANTHER" id="PTHR47926:SF347">
    <property type="entry name" value="PENTATRICOPEPTIDE REPEAT-CONTAINING PROTEIN"/>
    <property type="match status" value="1"/>
</dbReference>
<dbReference type="Gene3D" id="1.25.40.10">
    <property type="entry name" value="Tetratricopeptide repeat domain"/>
    <property type="match status" value="1"/>
</dbReference>
<reference evidence="2" key="1">
    <citation type="submission" date="2020-03" db="EMBL/GenBank/DDBJ databases">
        <title>A high-quality chromosome-level genome assembly of a woody plant with both climbing and erect habits, Rhamnella rubrinervis.</title>
        <authorList>
            <person name="Lu Z."/>
            <person name="Yang Y."/>
            <person name="Zhu X."/>
            <person name="Sun Y."/>
        </authorList>
    </citation>
    <scope>NUCLEOTIDE SEQUENCE</scope>
    <source>
        <strain evidence="2">BYM</strain>
        <tissue evidence="2">Leaf</tissue>
    </source>
</reference>
<organism evidence="2 3">
    <name type="scientific">Rhamnella rubrinervis</name>
    <dbReference type="NCBI Taxonomy" id="2594499"/>
    <lineage>
        <taxon>Eukaryota</taxon>
        <taxon>Viridiplantae</taxon>
        <taxon>Streptophyta</taxon>
        <taxon>Embryophyta</taxon>
        <taxon>Tracheophyta</taxon>
        <taxon>Spermatophyta</taxon>
        <taxon>Magnoliopsida</taxon>
        <taxon>eudicotyledons</taxon>
        <taxon>Gunneridae</taxon>
        <taxon>Pentapetalae</taxon>
        <taxon>rosids</taxon>
        <taxon>fabids</taxon>
        <taxon>Rosales</taxon>
        <taxon>Rhamnaceae</taxon>
        <taxon>rhamnoid group</taxon>
        <taxon>Rhamneae</taxon>
        <taxon>Rhamnella</taxon>
    </lineage>
</organism>
<sequence length="215" mass="24401">MRDEKGRVVYVASHMTNAVSPIEAELKAIEWVLELATEKNWSCVKNQMVEEGTYSIIVPCCDMVLGQQVHADVVKIFSVSDVFLGTNFIRAYAGVGEMDAAMKAFYEMPKRDLVAWNALISCYSKAGMGGRSMRKVELHMLSFEAPKIRLLCSLSIETETMQVWLQLMEEAAEEADPSGLNCNHEAQHRYLTWRTEKMISILLCYRHHIPFINSS</sequence>
<evidence type="ECO:0000313" key="3">
    <source>
        <dbReference type="Proteomes" id="UP000796880"/>
    </source>
</evidence>
<dbReference type="PANTHER" id="PTHR47926">
    <property type="entry name" value="PENTATRICOPEPTIDE REPEAT-CONTAINING PROTEIN"/>
    <property type="match status" value="1"/>
</dbReference>
<keyword evidence="3" id="KW-1185">Reference proteome</keyword>
<dbReference type="AlphaFoldDB" id="A0A8K0MPS4"/>
<dbReference type="InterPro" id="IPR011990">
    <property type="entry name" value="TPR-like_helical_dom_sf"/>
</dbReference>
<dbReference type="EMBL" id="VOIH02000002">
    <property type="protein sequence ID" value="KAF3453155.1"/>
    <property type="molecule type" value="Genomic_DNA"/>
</dbReference>
<dbReference type="GO" id="GO:0003723">
    <property type="term" value="F:RNA binding"/>
    <property type="evidence" value="ECO:0007669"/>
    <property type="project" value="InterPro"/>
</dbReference>
<dbReference type="GO" id="GO:0009451">
    <property type="term" value="P:RNA modification"/>
    <property type="evidence" value="ECO:0007669"/>
    <property type="project" value="InterPro"/>
</dbReference>
<gene>
    <name evidence="2" type="ORF">FNV43_RR03592</name>
</gene>
<dbReference type="InterPro" id="IPR046960">
    <property type="entry name" value="PPR_At4g14850-like_plant"/>
</dbReference>
<evidence type="ECO:0000313" key="2">
    <source>
        <dbReference type="EMBL" id="KAF3453155.1"/>
    </source>
</evidence>
<name>A0A8K0MPS4_9ROSA</name>